<proteinExistence type="predicted"/>
<feature type="region of interest" description="Disordered" evidence="1">
    <location>
        <begin position="40"/>
        <end position="75"/>
    </location>
</feature>
<organism evidence="3 4">
    <name type="scientific">Cylindrotheca closterium</name>
    <dbReference type="NCBI Taxonomy" id="2856"/>
    <lineage>
        <taxon>Eukaryota</taxon>
        <taxon>Sar</taxon>
        <taxon>Stramenopiles</taxon>
        <taxon>Ochrophyta</taxon>
        <taxon>Bacillariophyta</taxon>
        <taxon>Bacillariophyceae</taxon>
        <taxon>Bacillariophycidae</taxon>
        <taxon>Bacillariales</taxon>
        <taxon>Bacillariaceae</taxon>
        <taxon>Cylindrotheca</taxon>
    </lineage>
</organism>
<dbReference type="InterPro" id="IPR002048">
    <property type="entry name" value="EF_hand_dom"/>
</dbReference>
<dbReference type="Proteomes" id="UP001295423">
    <property type="component" value="Unassembled WGS sequence"/>
</dbReference>
<feature type="domain" description="EF-hand" evidence="2">
    <location>
        <begin position="284"/>
        <end position="319"/>
    </location>
</feature>
<evidence type="ECO:0000259" key="2">
    <source>
        <dbReference type="PROSITE" id="PS50222"/>
    </source>
</evidence>
<dbReference type="EMBL" id="CAKOGP040002424">
    <property type="protein sequence ID" value="CAJ1969658.1"/>
    <property type="molecule type" value="Genomic_DNA"/>
</dbReference>
<keyword evidence="4" id="KW-1185">Reference proteome</keyword>
<feature type="region of interest" description="Disordered" evidence="1">
    <location>
        <begin position="348"/>
        <end position="368"/>
    </location>
</feature>
<dbReference type="GO" id="GO:0005509">
    <property type="term" value="F:calcium ion binding"/>
    <property type="evidence" value="ECO:0007669"/>
    <property type="project" value="InterPro"/>
</dbReference>
<dbReference type="PROSITE" id="PS00018">
    <property type="entry name" value="EF_HAND_1"/>
    <property type="match status" value="1"/>
</dbReference>
<dbReference type="PROSITE" id="PS50222">
    <property type="entry name" value="EF_HAND_2"/>
    <property type="match status" value="1"/>
</dbReference>
<evidence type="ECO:0000256" key="1">
    <source>
        <dbReference type="SAM" id="MobiDB-lite"/>
    </source>
</evidence>
<accession>A0AAD2GDG8</accession>
<dbReference type="InterPro" id="IPR018247">
    <property type="entry name" value="EF_Hand_1_Ca_BS"/>
</dbReference>
<evidence type="ECO:0000313" key="4">
    <source>
        <dbReference type="Proteomes" id="UP001295423"/>
    </source>
</evidence>
<evidence type="ECO:0000313" key="3">
    <source>
        <dbReference type="EMBL" id="CAJ1969658.1"/>
    </source>
</evidence>
<feature type="compositionally biased region" description="Low complexity" evidence="1">
    <location>
        <begin position="43"/>
        <end position="56"/>
    </location>
</feature>
<comment type="caution">
    <text evidence="3">The sequence shown here is derived from an EMBL/GenBank/DDBJ whole genome shotgun (WGS) entry which is preliminary data.</text>
</comment>
<name>A0AAD2GDG8_9STRA</name>
<gene>
    <name evidence="3" type="ORF">CYCCA115_LOCUS23825</name>
</gene>
<reference evidence="3" key="1">
    <citation type="submission" date="2023-08" db="EMBL/GenBank/DDBJ databases">
        <authorList>
            <person name="Audoor S."/>
            <person name="Bilcke G."/>
        </authorList>
    </citation>
    <scope>NUCLEOTIDE SEQUENCE</scope>
</reference>
<dbReference type="AlphaFoldDB" id="A0AAD2GDG8"/>
<sequence length="501" mass="56502">MLPRRLSKTVARSLLLRQSPRHAPPPQLNLARRAFSDKLMGFSPMAPSAPSSPQQQGESRIPTAKDVTTAGGIWAPTSAKRDKLNELRTELKDGMESLDDAATESQLQDLYLVDGLQLISKTIDSTTDITTPVIAECSEWLVEQQAKMPEGMDKDKWEAHLAIVKEHIDTMKNSHISSTSNCLKDVRDYLDPTSIEEQDELEKHTSEPLLQVQDEPFSQAVLLLRFQLMEAAMEHFLASWDACTTVSDGDVDRAATQGISVEPQARTLPTAKVYKYLFAHLSGSCSERVDAAWDFIDKDDDGLLDESEITLVAELCLAPVQLALPRLFELALNEEPATEADLAAAALEASDGDAKPSPPQKGWRQRRREANMKKQLIKMFDKAVQKTFEDEVEMPHRLRCIYAWAEKAHQDNKLESIMVESGWSDRKRYVELSPKISLPEFREVQREHFTHLDRIGTEILKSYREDLWVLQGKGRERKELMRDSALFMAVVSLADYLILAS</sequence>
<protein>
    <recommendedName>
        <fullName evidence="2">EF-hand domain-containing protein</fullName>
    </recommendedName>
</protein>